<evidence type="ECO:0000313" key="3">
    <source>
        <dbReference type="EMBL" id="CDF32858.1"/>
    </source>
</evidence>
<dbReference type="KEGG" id="ccp:CHC_T00001467001"/>
<dbReference type="GeneID" id="17320370"/>
<proteinExistence type="predicted"/>
<organism evidence="3 4">
    <name type="scientific">Chondrus crispus</name>
    <name type="common">Carrageen Irish moss</name>
    <name type="synonym">Polymorpha crispa</name>
    <dbReference type="NCBI Taxonomy" id="2769"/>
    <lineage>
        <taxon>Eukaryota</taxon>
        <taxon>Rhodophyta</taxon>
        <taxon>Florideophyceae</taxon>
        <taxon>Rhodymeniophycidae</taxon>
        <taxon>Gigartinales</taxon>
        <taxon>Gigartinaceae</taxon>
        <taxon>Chondrus</taxon>
    </lineage>
</organism>
<accession>R7Q4Q8</accession>
<evidence type="ECO:0000256" key="2">
    <source>
        <dbReference type="SAM" id="SignalP"/>
    </source>
</evidence>
<sequence>MIGLRAVFLIACLFPLVLSICGPDCTFRFCASNDVMFMRRVGTLMTVRPPGISQGAFICHPDIPNLARVRTVGETLVFNEDNTTVPISQWRPTGLDVPFAPDFFGVKRVVFQPNRWGLARGNSSGNQQAILHDRCLAMPIRSWYVTKQDGSLEKMTSDGSKGDCISFETQTVKVYVELAYDSGDIIEIEMEEPDGTMINSENESSGRGRLSDNANQNCTAQPAGFKNVVYRYPRVEAILPGSYKVTLKHTRNCGKGPTTWTVKVWLDDEMIFRRRGMSDASNGEIIFQGSYNLDINS</sequence>
<feature type="signal peptide" evidence="2">
    <location>
        <begin position="1"/>
        <end position="19"/>
    </location>
</feature>
<dbReference type="PhylomeDB" id="R7Q4Q8"/>
<feature type="region of interest" description="Disordered" evidence="1">
    <location>
        <begin position="196"/>
        <end position="215"/>
    </location>
</feature>
<keyword evidence="4" id="KW-1185">Reference proteome</keyword>
<dbReference type="EMBL" id="HG001592">
    <property type="protein sequence ID" value="CDF32858.1"/>
    <property type="molecule type" value="Genomic_DNA"/>
</dbReference>
<gene>
    <name evidence="3" type="ORF">CHC_T00001467001</name>
</gene>
<dbReference type="AlphaFoldDB" id="R7Q4Q8"/>
<dbReference type="OrthoDB" id="12527at2759"/>
<evidence type="ECO:0000256" key="1">
    <source>
        <dbReference type="SAM" id="MobiDB-lite"/>
    </source>
</evidence>
<keyword evidence="2" id="KW-0732">Signal</keyword>
<dbReference type="Proteomes" id="UP000012073">
    <property type="component" value="Unassembled WGS sequence"/>
</dbReference>
<protein>
    <submittedName>
        <fullName evidence="3">Uncharacterized protein</fullName>
    </submittedName>
</protein>
<feature type="chain" id="PRO_5004442666" evidence="2">
    <location>
        <begin position="20"/>
        <end position="297"/>
    </location>
</feature>
<evidence type="ECO:0000313" key="4">
    <source>
        <dbReference type="Proteomes" id="UP000012073"/>
    </source>
</evidence>
<reference evidence="4" key="1">
    <citation type="journal article" date="2013" name="Proc. Natl. Acad. Sci. U.S.A.">
        <title>Genome structure and metabolic features in the red seaweed Chondrus crispus shed light on evolution of the Archaeplastida.</title>
        <authorList>
            <person name="Collen J."/>
            <person name="Porcel B."/>
            <person name="Carre W."/>
            <person name="Ball S.G."/>
            <person name="Chaparro C."/>
            <person name="Tonon T."/>
            <person name="Barbeyron T."/>
            <person name="Michel G."/>
            <person name="Noel B."/>
            <person name="Valentin K."/>
            <person name="Elias M."/>
            <person name="Artiguenave F."/>
            <person name="Arun A."/>
            <person name="Aury J.M."/>
            <person name="Barbosa-Neto J.F."/>
            <person name="Bothwell J.H."/>
            <person name="Bouget F.Y."/>
            <person name="Brillet L."/>
            <person name="Cabello-Hurtado F."/>
            <person name="Capella-Gutierrez S."/>
            <person name="Charrier B."/>
            <person name="Cladiere L."/>
            <person name="Cock J.M."/>
            <person name="Coelho S.M."/>
            <person name="Colleoni C."/>
            <person name="Czjzek M."/>
            <person name="Da Silva C."/>
            <person name="Delage L."/>
            <person name="Denoeud F."/>
            <person name="Deschamps P."/>
            <person name="Dittami S.M."/>
            <person name="Gabaldon T."/>
            <person name="Gachon C.M."/>
            <person name="Groisillier A."/>
            <person name="Herve C."/>
            <person name="Jabbari K."/>
            <person name="Katinka M."/>
            <person name="Kloareg B."/>
            <person name="Kowalczyk N."/>
            <person name="Labadie K."/>
            <person name="Leblanc C."/>
            <person name="Lopez P.J."/>
            <person name="McLachlan D.H."/>
            <person name="Meslet-Cladiere L."/>
            <person name="Moustafa A."/>
            <person name="Nehr Z."/>
            <person name="Nyvall Collen P."/>
            <person name="Panaud O."/>
            <person name="Partensky F."/>
            <person name="Poulain J."/>
            <person name="Rensing S.A."/>
            <person name="Rousvoal S."/>
            <person name="Samson G."/>
            <person name="Symeonidi A."/>
            <person name="Weissenbach J."/>
            <person name="Zambounis A."/>
            <person name="Wincker P."/>
            <person name="Boyen C."/>
        </authorList>
    </citation>
    <scope>NUCLEOTIDE SEQUENCE [LARGE SCALE GENOMIC DNA]</scope>
    <source>
        <strain evidence="4">cv. Stackhouse</strain>
    </source>
</reference>
<name>R7Q4Q8_CHOCR</name>
<dbReference type="RefSeq" id="XP_005712659.1">
    <property type="nucleotide sequence ID" value="XM_005712602.1"/>
</dbReference>
<dbReference type="Gramene" id="CDF32858">
    <property type="protein sequence ID" value="CDF32858"/>
    <property type="gene ID" value="CHC_T00001467001"/>
</dbReference>